<dbReference type="Proteomes" id="UP000024635">
    <property type="component" value="Unassembled WGS sequence"/>
</dbReference>
<dbReference type="PANTHER" id="PTHR40288">
    <property type="entry name" value="PROTEIN CBG16535-RELATED"/>
    <property type="match status" value="1"/>
</dbReference>
<dbReference type="AlphaFoldDB" id="A0A016TDG9"/>
<sequence length="235" mass="26044">MCDKINSIVPLESYWQPAASATEPVAYAEEEEEEEKTKTKNYGARPCAAAPPSPRSGGRPAQLVTCRGVYSAPLVVSGGGLNLPIRVARTHTERTPARRPLMGLVTVRDEWTKLVGHRFLNSQICLWIGLLQAAVCIWGIAQHCHSFIHYHKILRCDFLEGTLPLEAADAVIFDVGLFHSLWGIRGCVAEYLDGGFGRLAWCVSHIISLTVSLPFAFVSRPRPYFLWPLLIQFAS</sequence>
<organism evidence="2 3">
    <name type="scientific">Ancylostoma ceylanicum</name>
    <dbReference type="NCBI Taxonomy" id="53326"/>
    <lineage>
        <taxon>Eukaryota</taxon>
        <taxon>Metazoa</taxon>
        <taxon>Ecdysozoa</taxon>
        <taxon>Nematoda</taxon>
        <taxon>Chromadorea</taxon>
        <taxon>Rhabditida</taxon>
        <taxon>Rhabditina</taxon>
        <taxon>Rhabditomorpha</taxon>
        <taxon>Strongyloidea</taxon>
        <taxon>Ancylostomatidae</taxon>
        <taxon>Ancylostomatinae</taxon>
        <taxon>Ancylostoma</taxon>
    </lineage>
</organism>
<reference evidence="3" key="1">
    <citation type="journal article" date="2015" name="Nat. Genet.">
        <title>The genome and transcriptome of the zoonotic hookworm Ancylostoma ceylanicum identify infection-specific gene families.</title>
        <authorList>
            <person name="Schwarz E.M."/>
            <person name="Hu Y."/>
            <person name="Antoshechkin I."/>
            <person name="Miller M.M."/>
            <person name="Sternberg P.W."/>
            <person name="Aroian R.V."/>
        </authorList>
    </citation>
    <scope>NUCLEOTIDE SEQUENCE</scope>
    <source>
        <strain evidence="3">HY135</strain>
    </source>
</reference>
<evidence type="ECO:0000313" key="3">
    <source>
        <dbReference type="Proteomes" id="UP000024635"/>
    </source>
</evidence>
<keyword evidence="3" id="KW-1185">Reference proteome</keyword>
<dbReference type="EMBL" id="JARK01001449">
    <property type="protein sequence ID" value="EYC00751.1"/>
    <property type="molecule type" value="Genomic_DNA"/>
</dbReference>
<dbReference type="PANTHER" id="PTHR40288:SF2">
    <property type="entry name" value="G PROTEIN-COUPLED RECEPTOR-RELATED"/>
    <property type="match status" value="1"/>
</dbReference>
<gene>
    <name evidence="2" type="primary">Acey_s0113.g387</name>
    <name evidence="2" type="ORF">Y032_0113g387</name>
</gene>
<name>A0A016TDG9_9BILA</name>
<evidence type="ECO:0000256" key="1">
    <source>
        <dbReference type="SAM" id="MobiDB-lite"/>
    </source>
</evidence>
<comment type="caution">
    <text evidence="2">The sequence shown here is derived from an EMBL/GenBank/DDBJ whole genome shotgun (WGS) entry which is preliminary data.</text>
</comment>
<accession>A0A016TDG9</accession>
<feature type="region of interest" description="Disordered" evidence="1">
    <location>
        <begin position="19"/>
        <end position="59"/>
    </location>
</feature>
<protein>
    <submittedName>
        <fullName evidence="2">Uncharacterized protein</fullName>
    </submittedName>
</protein>
<evidence type="ECO:0000313" key="2">
    <source>
        <dbReference type="EMBL" id="EYC00751.1"/>
    </source>
</evidence>
<dbReference type="OrthoDB" id="5820373at2759"/>
<proteinExistence type="predicted"/>